<dbReference type="EMBL" id="VSSQ01000320">
    <property type="protein sequence ID" value="MPL91088.1"/>
    <property type="molecule type" value="Genomic_DNA"/>
</dbReference>
<comment type="caution">
    <text evidence="1">The sequence shown here is derived from an EMBL/GenBank/DDBJ whole genome shotgun (WGS) entry which is preliminary data.</text>
</comment>
<accession>A0A644VID1</accession>
<name>A0A644VID1_9ZZZZ</name>
<dbReference type="AlphaFoldDB" id="A0A644VID1"/>
<gene>
    <name evidence="1" type="ORF">SDC9_37151</name>
</gene>
<protein>
    <submittedName>
        <fullName evidence="1">Uncharacterized protein</fullName>
    </submittedName>
</protein>
<organism evidence="1">
    <name type="scientific">bioreactor metagenome</name>
    <dbReference type="NCBI Taxonomy" id="1076179"/>
    <lineage>
        <taxon>unclassified sequences</taxon>
        <taxon>metagenomes</taxon>
        <taxon>ecological metagenomes</taxon>
    </lineage>
</organism>
<reference evidence="1" key="1">
    <citation type="submission" date="2019-08" db="EMBL/GenBank/DDBJ databases">
        <authorList>
            <person name="Kucharzyk K."/>
            <person name="Murdoch R.W."/>
            <person name="Higgins S."/>
            <person name="Loffler F."/>
        </authorList>
    </citation>
    <scope>NUCLEOTIDE SEQUENCE</scope>
</reference>
<sequence length="344" mass="37172">MRRSGDAGRKHGIHDLRHVAGQAAEEGHDLPELLVIKLCAELRVGHHLHRLLEVPDRAGVEIGRRQGDVAQRRHLVGVFVGLVLGDGIAPHVLGRQDRRVGLGDDAEHLIAVAADVHAVVAAAAAGRHEERQPLLLLLGHRRIVALQPAVEGRVRGDQRVLEGGNRCGRVLEGDRVGCIGEGGGEDRRIAGDRLQHLDDMVRVRRHLDRVLHRPARLFDQVGGAPVPELGEVVGRVQHRRRVAPALLPAMPERDTGQVDAAGREVVAGVAADVMRLGQTGFEEQHLAKLGLGRGGRRIGGLRDRLEDALGIAAQRGVVDGRIGRDGDTGLRADQGQGCEYWFHG</sequence>
<evidence type="ECO:0000313" key="1">
    <source>
        <dbReference type="EMBL" id="MPL91088.1"/>
    </source>
</evidence>
<proteinExistence type="predicted"/>